<evidence type="ECO:0000259" key="1">
    <source>
        <dbReference type="Pfam" id="PF13378"/>
    </source>
</evidence>
<dbReference type="GeneID" id="9226726"/>
<organism evidence="2 3">
    <name type="scientific">Arthroderma otae (strain ATCC MYA-4605 / CBS 113480)</name>
    <name type="common">Microsporum canis</name>
    <dbReference type="NCBI Taxonomy" id="554155"/>
    <lineage>
        <taxon>Eukaryota</taxon>
        <taxon>Fungi</taxon>
        <taxon>Dikarya</taxon>
        <taxon>Ascomycota</taxon>
        <taxon>Pezizomycotina</taxon>
        <taxon>Eurotiomycetes</taxon>
        <taxon>Eurotiomycetidae</taxon>
        <taxon>Onygenales</taxon>
        <taxon>Arthrodermataceae</taxon>
        <taxon>Microsporum</taxon>
    </lineage>
</organism>
<dbReference type="SUPFAM" id="SSF51604">
    <property type="entry name" value="Enolase C-terminal domain-like"/>
    <property type="match status" value="1"/>
</dbReference>
<dbReference type="EMBL" id="DS995701">
    <property type="protein sequence ID" value="EEQ28011.1"/>
    <property type="molecule type" value="Genomic_DNA"/>
</dbReference>
<accession>C5FDX7</accession>
<dbReference type="OrthoDB" id="2579025at2759"/>
<dbReference type="Gene3D" id="3.20.20.120">
    <property type="entry name" value="Enolase-like C-terminal domain"/>
    <property type="match status" value="1"/>
</dbReference>
<feature type="domain" description="Enolase C-terminal" evidence="1">
    <location>
        <begin position="246"/>
        <end position="301"/>
    </location>
</feature>
<reference evidence="3" key="1">
    <citation type="journal article" date="2012" name="MBio">
        <title>Comparative genome analysis of Trichophyton rubrum and related dermatophytes reveals candidate genes involved in infection.</title>
        <authorList>
            <person name="Martinez D.A."/>
            <person name="Oliver B.G."/>
            <person name="Graeser Y."/>
            <person name="Goldberg J.M."/>
            <person name="Li W."/>
            <person name="Martinez-Rossi N.M."/>
            <person name="Monod M."/>
            <person name="Shelest E."/>
            <person name="Barton R.C."/>
            <person name="Birch E."/>
            <person name="Brakhage A.A."/>
            <person name="Chen Z."/>
            <person name="Gurr S.J."/>
            <person name="Heiman D."/>
            <person name="Heitman J."/>
            <person name="Kosti I."/>
            <person name="Rossi A."/>
            <person name="Saif S."/>
            <person name="Samalova M."/>
            <person name="Saunders C.W."/>
            <person name="Shea T."/>
            <person name="Summerbell R.C."/>
            <person name="Xu J."/>
            <person name="Young S."/>
            <person name="Zeng Q."/>
            <person name="Birren B.W."/>
            <person name="Cuomo C.A."/>
            <person name="White T.C."/>
        </authorList>
    </citation>
    <scope>NUCLEOTIDE SEQUENCE [LARGE SCALE GENOMIC DNA]</scope>
    <source>
        <strain evidence="3">ATCC MYA-4605 / CBS 113480</strain>
    </source>
</reference>
<dbReference type="InterPro" id="IPR036849">
    <property type="entry name" value="Enolase-like_C_sf"/>
</dbReference>
<evidence type="ECO:0000313" key="3">
    <source>
        <dbReference type="Proteomes" id="UP000002035"/>
    </source>
</evidence>
<dbReference type="STRING" id="554155.C5FDX7"/>
<dbReference type="RefSeq" id="XP_002850795.1">
    <property type="nucleotide sequence ID" value="XM_002850749.1"/>
</dbReference>
<dbReference type="AlphaFoldDB" id="C5FDX7"/>
<dbReference type="Pfam" id="PF13378">
    <property type="entry name" value="MR_MLE_C"/>
    <property type="match status" value="1"/>
</dbReference>
<dbReference type="Proteomes" id="UP000002035">
    <property type="component" value="Unassembled WGS sequence"/>
</dbReference>
<evidence type="ECO:0000313" key="2">
    <source>
        <dbReference type="EMBL" id="EEQ28011.1"/>
    </source>
</evidence>
<dbReference type="HOGENOM" id="CLU_806486_0_0_1"/>
<keyword evidence="3" id="KW-1185">Reference proteome</keyword>
<name>C5FDX7_ARTOC</name>
<gene>
    <name evidence="2" type="ORF">MCYG_00899</name>
</gene>
<sequence>MSRPISFRTSTWDGRSHPLVGPLEAAHLMAGPAYYRVERERLPVTSGAGCGEGCGIPFISGIPVGSLDGGMEDALLLIAVFIPCIKCIEVLPMMFQLNMATTGASLARGKHPDNTLDWAYLRRSLSKHHLSLRPWQRSRLSSTFECRPDNSSSRATRQGELLTLYYRTDHRLTSLMLVISNIYGGQHGDKGFCRGCPVKALARVKRHKGERYRHQLARLSTRLHTKPPYSSRNHCSLNIQKASSIASVDIFQPDISHSGDISEIRRIAAMAETYDVATAPHCPLGPVVLAAGMQVDFVNAELCDEPVHYNTTESGGEYDVTNYGQCVRRQRWVCKGLGWARPWD</sequence>
<dbReference type="VEuPathDB" id="FungiDB:MCYG_00899"/>
<protein>
    <submittedName>
        <fullName evidence="2">Mandelate racemase/muconate lactonizing enzyme family protein</fullName>
    </submittedName>
</protein>
<dbReference type="InterPro" id="IPR029065">
    <property type="entry name" value="Enolase_C-like"/>
</dbReference>
<proteinExistence type="predicted"/>